<feature type="region of interest" description="Disordered" evidence="1">
    <location>
        <begin position="1"/>
        <end position="95"/>
    </location>
</feature>
<feature type="compositionally biased region" description="Polar residues" evidence="1">
    <location>
        <begin position="19"/>
        <end position="31"/>
    </location>
</feature>
<evidence type="ECO:0000256" key="1">
    <source>
        <dbReference type="SAM" id="MobiDB-lite"/>
    </source>
</evidence>
<feature type="compositionally biased region" description="Polar residues" evidence="1">
    <location>
        <begin position="45"/>
        <end position="56"/>
    </location>
</feature>
<keyword evidence="3" id="KW-1185">Reference proteome</keyword>
<dbReference type="InParanoid" id="A0A1V9XSY7"/>
<organism evidence="2 3">
    <name type="scientific">Tropilaelaps mercedesae</name>
    <dbReference type="NCBI Taxonomy" id="418985"/>
    <lineage>
        <taxon>Eukaryota</taxon>
        <taxon>Metazoa</taxon>
        <taxon>Ecdysozoa</taxon>
        <taxon>Arthropoda</taxon>
        <taxon>Chelicerata</taxon>
        <taxon>Arachnida</taxon>
        <taxon>Acari</taxon>
        <taxon>Parasitiformes</taxon>
        <taxon>Mesostigmata</taxon>
        <taxon>Gamasina</taxon>
        <taxon>Dermanyssoidea</taxon>
        <taxon>Laelapidae</taxon>
        <taxon>Tropilaelaps</taxon>
    </lineage>
</organism>
<sequence>MSSRPAPAAAALPGPVAPSLSTPPFCSSHSPGASGASDVDLDGRLSTSQENLSSEDVCNGNGPNANTTGTANGHGCQGNRLAPQGVPPHGERQEPQGEETLIADELNNTLVIRNNASIDGYSSPFYGKAPQYAGLMGAQGTPGIGGHKGGVPGAGGQAAREVQEITEIPKHYLENSPMLKHLAKEIQIQPASSGSPVVASGLPSPPGSTMTPQSVAAGIANLQGLQTTIQPMQANHHQLPVLQMSVVGASLPVSPAGQGALVNVSPLGAVSVPQDDNGNKIISLLSQENQALKAELDLCQTKASCRIFWAFVRHTFRRANAVCVCSDYG</sequence>
<accession>A0A1V9XSY7</accession>
<proteinExistence type="predicted"/>
<reference evidence="2 3" key="1">
    <citation type="journal article" date="2017" name="Gigascience">
        <title>Draft genome of the honey bee ectoparasitic mite, Tropilaelaps mercedesae, is shaped by the parasitic life history.</title>
        <authorList>
            <person name="Dong X."/>
            <person name="Armstrong S.D."/>
            <person name="Xia D."/>
            <person name="Makepeace B.L."/>
            <person name="Darby A.C."/>
            <person name="Kadowaki T."/>
        </authorList>
    </citation>
    <scope>NUCLEOTIDE SEQUENCE [LARGE SCALE GENOMIC DNA]</scope>
    <source>
        <strain evidence="2">Wuxi-XJTLU</strain>
    </source>
</reference>
<name>A0A1V9XSY7_9ACAR</name>
<feature type="region of interest" description="Disordered" evidence="1">
    <location>
        <begin position="193"/>
        <end position="212"/>
    </location>
</feature>
<protein>
    <submittedName>
        <fullName evidence="2">Angiomotin-like</fullName>
    </submittedName>
</protein>
<comment type="caution">
    <text evidence="2">The sequence shown here is derived from an EMBL/GenBank/DDBJ whole genome shotgun (WGS) entry which is preliminary data.</text>
</comment>
<dbReference type="AlphaFoldDB" id="A0A1V9XSY7"/>
<dbReference type="OrthoDB" id="5974715at2759"/>
<feature type="compositionally biased region" description="Low complexity" evidence="1">
    <location>
        <begin position="59"/>
        <end position="74"/>
    </location>
</feature>
<dbReference type="EMBL" id="MNPL01004729">
    <property type="protein sequence ID" value="OQR76522.1"/>
    <property type="molecule type" value="Genomic_DNA"/>
</dbReference>
<evidence type="ECO:0000313" key="3">
    <source>
        <dbReference type="Proteomes" id="UP000192247"/>
    </source>
</evidence>
<gene>
    <name evidence="2" type="ORF">BIW11_00578</name>
</gene>
<feature type="compositionally biased region" description="Low complexity" evidence="1">
    <location>
        <begin position="1"/>
        <end position="18"/>
    </location>
</feature>
<evidence type="ECO:0000313" key="2">
    <source>
        <dbReference type="EMBL" id="OQR76522.1"/>
    </source>
</evidence>
<dbReference type="Proteomes" id="UP000192247">
    <property type="component" value="Unassembled WGS sequence"/>
</dbReference>